<evidence type="ECO:0000256" key="1">
    <source>
        <dbReference type="SAM" id="SignalP"/>
    </source>
</evidence>
<dbReference type="InterPro" id="IPR051916">
    <property type="entry name" value="GPI-anchor_lipid_remodeler"/>
</dbReference>
<name>A0A940DQK2_9BACT</name>
<comment type="caution">
    <text evidence="3">The sequence shown here is derived from an EMBL/GenBank/DDBJ whole genome shotgun (WGS) entry which is preliminary data.</text>
</comment>
<dbReference type="EMBL" id="JADILV010000024">
    <property type="protein sequence ID" value="MBO8483164.1"/>
    <property type="molecule type" value="Genomic_DNA"/>
</dbReference>
<keyword evidence="3" id="KW-0540">Nuclease</keyword>
<feature type="signal peptide" evidence="1">
    <location>
        <begin position="1"/>
        <end position="21"/>
    </location>
</feature>
<dbReference type="Proteomes" id="UP000725002">
    <property type="component" value="Unassembled WGS sequence"/>
</dbReference>
<sequence length="264" mass="28740">MKRILLAFFPAMLLCALPGCRGSETVRIMTYNVGTFTKFEENSLLMITDMVKETGADVISMNELDSCTVRTGGVFQLERFASEMGEWQYRFGAAMPYDGGAYGDGLATGRDAEVLDSWSAVLPQGDGAEPRALVVMEFDSYVVASTHLDHVSPEAQLGQVRAITGMLEARYSGGRKPVFLCGDVNAVPGSDTMKEFELHWDVISPEENTFPSDVPDCCIDYILAMKGTGKFEVVRSAVLRDFASGDTAAASDHLPVYAEVKVAR</sequence>
<evidence type="ECO:0000313" key="4">
    <source>
        <dbReference type="Proteomes" id="UP000725002"/>
    </source>
</evidence>
<feature type="domain" description="Endonuclease/exonuclease/phosphatase" evidence="2">
    <location>
        <begin position="29"/>
        <end position="253"/>
    </location>
</feature>
<reference evidence="3" key="2">
    <citation type="journal article" date="2021" name="PeerJ">
        <title>Extensive microbial diversity within the chicken gut microbiome revealed by metagenomics and culture.</title>
        <authorList>
            <person name="Gilroy R."/>
            <person name="Ravi A."/>
            <person name="Getino M."/>
            <person name="Pursley I."/>
            <person name="Horton D.L."/>
            <person name="Alikhan N.F."/>
            <person name="Baker D."/>
            <person name="Gharbi K."/>
            <person name="Hall N."/>
            <person name="Watson M."/>
            <person name="Adriaenssens E.M."/>
            <person name="Foster-Nyarko E."/>
            <person name="Jarju S."/>
            <person name="Secka A."/>
            <person name="Antonio M."/>
            <person name="Oren A."/>
            <person name="Chaudhuri R.R."/>
            <person name="La Ragione R."/>
            <person name="Hildebrand F."/>
            <person name="Pallen M.J."/>
        </authorList>
    </citation>
    <scope>NUCLEOTIDE SEQUENCE</scope>
    <source>
        <strain evidence="3">G3-8215</strain>
    </source>
</reference>
<keyword evidence="3" id="KW-0255">Endonuclease</keyword>
<dbReference type="AlphaFoldDB" id="A0A940DQK2"/>
<reference evidence="3" key="1">
    <citation type="submission" date="2020-10" db="EMBL/GenBank/DDBJ databases">
        <authorList>
            <person name="Gilroy R."/>
        </authorList>
    </citation>
    <scope>NUCLEOTIDE SEQUENCE</scope>
    <source>
        <strain evidence="3">G3-8215</strain>
    </source>
</reference>
<evidence type="ECO:0000313" key="3">
    <source>
        <dbReference type="EMBL" id="MBO8483164.1"/>
    </source>
</evidence>
<dbReference type="GO" id="GO:0004519">
    <property type="term" value="F:endonuclease activity"/>
    <property type="evidence" value="ECO:0007669"/>
    <property type="project" value="UniProtKB-KW"/>
</dbReference>
<proteinExistence type="predicted"/>
<dbReference type="Pfam" id="PF03372">
    <property type="entry name" value="Exo_endo_phos"/>
    <property type="match status" value="1"/>
</dbReference>
<protein>
    <submittedName>
        <fullName evidence="3">Endonuclease/exonuclease/phosphatase family protein</fullName>
    </submittedName>
</protein>
<dbReference type="PANTHER" id="PTHR14859">
    <property type="entry name" value="CALCOFLUOR WHITE HYPERSENSITIVE PROTEIN PRECURSOR"/>
    <property type="match status" value="1"/>
</dbReference>
<dbReference type="InterPro" id="IPR005135">
    <property type="entry name" value="Endo/exonuclease/phosphatase"/>
</dbReference>
<dbReference type="Gene3D" id="3.60.10.10">
    <property type="entry name" value="Endonuclease/exonuclease/phosphatase"/>
    <property type="match status" value="1"/>
</dbReference>
<gene>
    <name evidence="3" type="ORF">IAB75_03500</name>
</gene>
<keyword evidence="3" id="KW-0378">Hydrolase</keyword>
<keyword evidence="1" id="KW-0732">Signal</keyword>
<accession>A0A940DQK2</accession>
<dbReference type="GO" id="GO:0006506">
    <property type="term" value="P:GPI anchor biosynthetic process"/>
    <property type="evidence" value="ECO:0007669"/>
    <property type="project" value="TreeGrafter"/>
</dbReference>
<organism evidence="3 4">
    <name type="scientific">Candidatus Cryptobacteroides avicola</name>
    <dbReference type="NCBI Taxonomy" id="2840757"/>
    <lineage>
        <taxon>Bacteria</taxon>
        <taxon>Pseudomonadati</taxon>
        <taxon>Bacteroidota</taxon>
        <taxon>Bacteroidia</taxon>
        <taxon>Bacteroidales</taxon>
        <taxon>Candidatus Cryptobacteroides</taxon>
    </lineage>
</organism>
<dbReference type="InterPro" id="IPR036691">
    <property type="entry name" value="Endo/exonu/phosph_ase_sf"/>
</dbReference>
<evidence type="ECO:0000259" key="2">
    <source>
        <dbReference type="Pfam" id="PF03372"/>
    </source>
</evidence>
<feature type="chain" id="PRO_5037141900" evidence="1">
    <location>
        <begin position="22"/>
        <end position="264"/>
    </location>
</feature>
<dbReference type="PANTHER" id="PTHR14859:SF15">
    <property type="entry name" value="ENDONUCLEASE_EXONUCLEASE_PHOSPHATASE DOMAIN-CONTAINING PROTEIN"/>
    <property type="match status" value="1"/>
</dbReference>
<dbReference type="GO" id="GO:0016020">
    <property type="term" value="C:membrane"/>
    <property type="evidence" value="ECO:0007669"/>
    <property type="project" value="GOC"/>
</dbReference>
<dbReference type="SUPFAM" id="SSF56219">
    <property type="entry name" value="DNase I-like"/>
    <property type="match status" value="1"/>
</dbReference>